<evidence type="ECO:0000256" key="1">
    <source>
        <dbReference type="SAM" id="SignalP"/>
    </source>
</evidence>
<dbReference type="AlphaFoldDB" id="A0A1Y2F1L4"/>
<feature type="signal peptide" evidence="1">
    <location>
        <begin position="1"/>
        <end position="20"/>
    </location>
</feature>
<organism evidence="2 3">
    <name type="scientific">Protomyces lactucae-debilis</name>
    <dbReference type="NCBI Taxonomy" id="2754530"/>
    <lineage>
        <taxon>Eukaryota</taxon>
        <taxon>Fungi</taxon>
        <taxon>Dikarya</taxon>
        <taxon>Ascomycota</taxon>
        <taxon>Taphrinomycotina</taxon>
        <taxon>Taphrinomycetes</taxon>
        <taxon>Taphrinales</taxon>
        <taxon>Protomycetaceae</taxon>
        <taxon>Protomyces</taxon>
    </lineage>
</organism>
<reference evidence="2 3" key="1">
    <citation type="submission" date="2016-07" db="EMBL/GenBank/DDBJ databases">
        <title>Pervasive Adenine N6-methylation of Active Genes in Fungi.</title>
        <authorList>
            <consortium name="DOE Joint Genome Institute"/>
            <person name="Mondo S.J."/>
            <person name="Dannebaum R.O."/>
            <person name="Kuo R.C."/>
            <person name="Labutti K."/>
            <person name="Haridas S."/>
            <person name="Kuo A."/>
            <person name="Salamov A."/>
            <person name="Ahrendt S.R."/>
            <person name="Lipzen A."/>
            <person name="Sullivan W."/>
            <person name="Andreopoulos W.B."/>
            <person name="Clum A."/>
            <person name="Lindquist E."/>
            <person name="Daum C."/>
            <person name="Ramamoorthy G.K."/>
            <person name="Gryganskyi A."/>
            <person name="Culley D."/>
            <person name="Magnuson J.K."/>
            <person name="James T.Y."/>
            <person name="O'Malley M.A."/>
            <person name="Stajich J.E."/>
            <person name="Spatafora J.W."/>
            <person name="Visel A."/>
            <person name="Grigoriev I.V."/>
        </authorList>
    </citation>
    <scope>NUCLEOTIDE SEQUENCE [LARGE SCALE GENOMIC DNA]</scope>
    <source>
        <strain evidence="2 3">12-1054</strain>
    </source>
</reference>
<evidence type="ECO:0000313" key="2">
    <source>
        <dbReference type="EMBL" id="ORY77782.1"/>
    </source>
</evidence>
<feature type="chain" id="PRO_5013231631" description="Secreted protein" evidence="1">
    <location>
        <begin position="21"/>
        <end position="75"/>
    </location>
</feature>
<gene>
    <name evidence="2" type="ORF">BCR37DRAFT_122404</name>
</gene>
<dbReference type="GeneID" id="63782601"/>
<dbReference type="RefSeq" id="XP_040723167.1">
    <property type="nucleotide sequence ID" value="XM_040866002.1"/>
</dbReference>
<comment type="caution">
    <text evidence="2">The sequence shown here is derived from an EMBL/GenBank/DDBJ whole genome shotgun (WGS) entry which is preliminary data.</text>
</comment>
<keyword evidence="3" id="KW-1185">Reference proteome</keyword>
<dbReference type="EMBL" id="MCFI01000019">
    <property type="protein sequence ID" value="ORY77782.1"/>
    <property type="molecule type" value="Genomic_DNA"/>
</dbReference>
<keyword evidence="1" id="KW-0732">Signal</keyword>
<evidence type="ECO:0008006" key="4">
    <source>
        <dbReference type="Google" id="ProtNLM"/>
    </source>
</evidence>
<proteinExistence type="predicted"/>
<name>A0A1Y2F1L4_PROLT</name>
<sequence>MLRLCAIMHMCYCQAVCVTALNLPSLPRVSDLTSPAVRPHAHRPRATQPSSIYSAAVSSLLISYNYPHSASFESL</sequence>
<evidence type="ECO:0000313" key="3">
    <source>
        <dbReference type="Proteomes" id="UP000193685"/>
    </source>
</evidence>
<protein>
    <recommendedName>
        <fullName evidence="4">Secreted protein</fullName>
    </recommendedName>
</protein>
<dbReference type="Proteomes" id="UP000193685">
    <property type="component" value="Unassembled WGS sequence"/>
</dbReference>
<accession>A0A1Y2F1L4</accession>